<evidence type="ECO:0000313" key="1">
    <source>
        <dbReference type="EMBL" id="WNQ10061.1"/>
    </source>
</evidence>
<dbReference type="RefSeq" id="WP_315603835.1">
    <property type="nucleotide sequence ID" value="NZ_CP130318.1"/>
</dbReference>
<protein>
    <recommendedName>
        <fullName evidence="3">YhfH family protein</fullName>
    </recommendedName>
</protein>
<reference evidence="1 2" key="1">
    <citation type="submission" date="2022-02" db="EMBL/GenBank/DDBJ databases">
        <title>Paenibacillus sp. MBLB1776 Whole Genome Shotgun Sequencing.</title>
        <authorList>
            <person name="Hwang C.Y."/>
            <person name="Cho E.-S."/>
            <person name="Seo M.-J."/>
        </authorList>
    </citation>
    <scope>NUCLEOTIDE SEQUENCE [LARGE SCALE GENOMIC DNA]</scope>
    <source>
        <strain evidence="1 2">MBLB1776</strain>
    </source>
</reference>
<gene>
    <name evidence="1" type="ORF">MJA45_20900</name>
</gene>
<keyword evidence="2" id="KW-1185">Reference proteome</keyword>
<accession>A0AA96RE29</accession>
<organism evidence="1 2">
    <name type="scientific">Paenibacillus aurantius</name>
    <dbReference type="NCBI Taxonomy" id="2918900"/>
    <lineage>
        <taxon>Bacteria</taxon>
        <taxon>Bacillati</taxon>
        <taxon>Bacillota</taxon>
        <taxon>Bacilli</taxon>
        <taxon>Bacillales</taxon>
        <taxon>Paenibacillaceae</taxon>
        <taxon>Paenibacillus</taxon>
    </lineage>
</organism>
<name>A0AA96RE29_9BACL</name>
<sequence length="58" mass="6257">MENELPLTENAAKACSQCGAPMEDLFDCHLTTCHTCRGHTFYDISPAGSAVTKLPTVE</sequence>
<proteinExistence type="predicted"/>
<evidence type="ECO:0008006" key="3">
    <source>
        <dbReference type="Google" id="ProtNLM"/>
    </source>
</evidence>
<dbReference type="AlphaFoldDB" id="A0AA96RE29"/>
<dbReference type="KEGG" id="paun:MJA45_20900"/>
<dbReference type="EMBL" id="CP130318">
    <property type="protein sequence ID" value="WNQ10061.1"/>
    <property type="molecule type" value="Genomic_DNA"/>
</dbReference>
<dbReference type="Proteomes" id="UP001305702">
    <property type="component" value="Chromosome"/>
</dbReference>
<evidence type="ECO:0000313" key="2">
    <source>
        <dbReference type="Proteomes" id="UP001305702"/>
    </source>
</evidence>